<evidence type="ECO:0000313" key="6">
    <source>
        <dbReference type="EMBL" id="EEA19942.1"/>
    </source>
</evidence>
<reference evidence="7" key="1">
    <citation type="journal article" date="2015" name="Genome Announc.">
        <title>Genome sequence of the AIDS-associated pathogen Penicillium marneffei (ATCC18224) and its near taxonomic relative Talaromyces stipitatus (ATCC10500).</title>
        <authorList>
            <person name="Nierman W.C."/>
            <person name="Fedorova-Abrams N.D."/>
            <person name="Andrianopoulos A."/>
        </authorList>
    </citation>
    <scope>NUCLEOTIDE SEQUENCE [LARGE SCALE GENOMIC DNA]</scope>
    <source>
        <strain evidence="7">ATCC 18224 / CBS 334.59 / QM 7333</strain>
    </source>
</reference>
<dbReference type="InterPro" id="IPR015943">
    <property type="entry name" value="WD40/YVTN_repeat-like_dom_sf"/>
</dbReference>
<feature type="domain" description="Anaphase-promoting complex subunit 4-like WD40" evidence="4">
    <location>
        <begin position="1326"/>
        <end position="1377"/>
    </location>
</feature>
<sequence>MSDPDQYTVGWICALETEYVAARAFLDTKHTRPEKLSPNDNNHYTLGEIGGHKVVIAVVPDREYGTSSAAEVARDMLHSFPNIQFGLMVGIGGGVPLKHDIRLGDIIVSSPRNGHGGLLQYDFGKELQGKEFHQTGFLNQPPPILRTAVAGLQAQYEEEGHQLKERIQSLLEGNKRLKRKYERPPFESDRLYESGFAHSDPQANCDELCDISKLILLSIMIATSQDVLCFEMEAAGLINHFPCLVIRGVCDYADSHKSKEWQGYAAMAAAAYARDLLNQIVPQRVDSERRATDALNDIKNCLENVSGTVDDSIRSMTSGVAKNIENIARGIQLDELPIAEGAEFGTYVDQHEEECFQGTREDLLHKVGEWATLPKGKCIFWLNGLAGTGKSTISRTVARNFQKQGLLGASFFFKRGEGDRGNATRFFPTIARQLFAGIPEVCDAILQVIKDHPRISAKPLKEQFDRLIKQPLADLYQLKGQRPPLVIVIDALDECEGENDIRVIIQQLPRSVCLRFFITSRPELPVRLGFQTVENSYQDLILHEISETVIEHDISLFLKYKLARIREQRDLCLDWPGKPNFTDLLSMSIPLFIFAATICRQFEDYNLDPEQSLREILEYQNEESRLEKTYLPVLMRLVSRYDGKRQIQVVQDIREVLGIIILLEVPLPVVPLSNLTGITINTIKSRLGSVHSVVHIPNNNERPIRIFHLSFRDFLLDSSTREKTPFWVDEKEMSIKLSNYCLSVMKNRLKKNICNLPSHGIQRRDIDAQLISQHLSPELQYACRYWIHHITKILDVIIQVGHVYAFLQVHFLHWMEVMCTLGLVSEVIGGINILKSTLQDDDNLQISEFLDDAQRFILRNSHIADIAPLQIYTSGLIFAPRDSIIRQAFESDRPSWMHYWPNQDEGWGPDLQTLEGHSGSVVSVAFSPNGRLIASSSYDGTIKLWDPDTGALKHTLESHKERVESIAFSPNGRLLVSGSYDGTIKLWDSDTGALKYTVDDPHGRSFFEINNPNGATFVHHTGPPPISSVAFSPDGELLASGANDGSVKFWDPATGALERILQTKSRELHRVDSVCFSPDGRLLAAGSSDGTIKLWDPVTGVLNHTMWDYSNKGAVFRMAFSPDARLLASCHIDGSNGLWDPVTGALKNILGLSGHSVCFAPDGGLLAIGYDISIELWDPFTCTLKYILEPLSYLVLSVAFSPDSRLLASADGNSIKLWDLDMGAPEPILNAHADMVYSVAFSPDGQLLASCSRDRTIKLWETSTGALKHTLNALEGQLEWSTLVIFSHDNRLLASGVSEGTVRLWDPATGILKHTLKGPSADLRMRSSVTSLAFSPNGQMLAAGTNNHIIDIWDLTTGTVKHSLELHVRAVGSITFSPNSQLLAIGSRYEINLWDMATGTLKHTVEENRALQSIAFLPDSKLLVSGSTAHIKFWDYTTGALEHIIDSFLYWDSDVDPSKDIYYLSTKLQCFTAQDWRKSFLPDFVHVINKPSLHENQWVANRGQRELWLPPGYRSSEGLGVSTVKDGALAIGCENGRVQVITFSN</sequence>
<dbReference type="PROSITE" id="PS50294">
    <property type="entry name" value="WD_REPEATS_REGION"/>
    <property type="match status" value="7"/>
</dbReference>
<dbReference type="Gene3D" id="2.130.10.10">
    <property type="entry name" value="YVTN repeat-like/Quinoprotein amine dehydrogenase"/>
    <property type="match status" value="4"/>
</dbReference>
<dbReference type="InterPro" id="IPR001680">
    <property type="entry name" value="WD40_rpt"/>
</dbReference>
<dbReference type="Pfam" id="PF12894">
    <property type="entry name" value="ANAPC4_WD40"/>
    <property type="match status" value="1"/>
</dbReference>
<dbReference type="PhylomeDB" id="B6QUC1"/>
<dbReference type="VEuPathDB" id="FungiDB:PMAA_007080"/>
<gene>
    <name evidence="6" type="ORF">PMAA_007080</name>
</gene>
<keyword evidence="7" id="KW-1185">Reference proteome</keyword>
<keyword evidence="2" id="KW-0677">Repeat</keyword>
<feature type="repeat" description="WD" evidence="3">
    <location>
        <begin position="1274"/>
        <end position="1315"/>
    </location>
</feature>
<dbReference type="SMART" id="SM00320">
    <property type="entry name" value="WD40"/>
    <property type="match status" value="12"/>
</dbReference>
<dbReference type="OrthoDB" id="4226403at2759"/>
<keyword evidence="1 3" id="KW-0853">WD repeat</keyword>
<feature type="repeat" description="WD" evidence="3">
    <location>
        <begin position="1327"/>
        <end position="1363"/>
    </location>
</feature>
<dbReference type="InterPro" id="IPR020472">
    <property type="entry name" value="WD40_PAC1"/>
</dbReference>
<dbReference type="InterPro" id="IPR011047">
    <property type="entry name" value="Quinoprotein_ADH-like_sf"/>
</dbReference>
<dbReference type="Gene3D" id="3.40.50.300">
    <property type="entry name" value="P-loop containing nucleotide triphosphate hydrolases"/>
    <property type="match status" value="1"/>
</dbReference>
<evidence type="ECO:0000256" key="1">
    <source>
        <dbReference type="ARBA" id="ARBA00022574"/>
    </source>
</evidence>
<dbReference type="SUPFAM" id="SSF53167">
    <property type="entry name" value="Purine and uridine phosphorylases"/>
    <property type="match status" value="1"/>
</dbReference>
<dbReference type="EMBL" id="DS995905">
    <property type="protein sequence ID" value="EEA19942.1"/>
    <property type="molecule type" value="Genomic_DNA"/>
</dbReference>
<accession>B6QUC1</accession>
<dbReference type="Pfam" id="PF00400">
    <property type="entry name" value="WD40"/>
    <property type="match status" value="9"/>
</dbReference>
<dbReference type="SUPFAM" id="SSF50998">
    <property type="entry name" value="Quinoprotein alcohol dehydrogenase-like"/>
    <property type="match status" value="1"/>
</dbReference>
<dbReference type="Gene3D" id="3.40.50.1580">
    <property type="entry name" value="Nucleoside phosphorylase domain"/>
    <property type="match status" value="1"/>
</dbReference>
<dbReference type="PRINTS" id="PR00320">
    <property type="entry name" value="GPROTEINBRPT"/>
</dbReference>
<evidence type="ECO:0000259" key="4">
    <source>
        <dbReference type="Pfam" id="PF12894"/>
    </source>
</evidence>
<dbReference type="InterPro" id="IPR035994">
    <property type="entry name" value="Nucleoside_phosphorylase_sf"/>
</dbReference>
<evidence type="ECO:0000313" key="7">
    <source>
        <dbReference type="Proteomes" id="UP000001294"/>
    </source>
</evidence>
<evidence type="ECO:0000259" key="5">
    <source>
        <dbReference type="Pfam" id="PF24883"/>
    </source>
</evidence>
<feature type="repeat" description="WD" evidence="3">
    <location>
        <begin position="1108"/>
        <end position="1140"/>
    </location>
</feature>
<feature type="repeat" description="WD" evidence="3">
    <location>
        <begin position="914"/>
        <end position="955"/>
    </location>
</feature>
<dbReference type="InterPro" id="IPR019775">
    <property type="entry name" value="WD40_repeat_CS"/>
</dbReference>
<dbReference type="InterPro" id="IPR036322">
    <property type="entry name" value="WD40_repeat_dom_sf"/>
</dbReference>
<evidence type="ECO:0000256" key="2">
    <source>
        <dbReference type="ARBA" id="ARBA00022737"/>
    </source>
</evidence>
<feature type="domain" description="Nephrocystin 3-like N-terminal" evidence="5">
    <location>
        <begin position="359"/>
        <end position="521"/>
    </location>
</feature>
<dbReference type="CDD" id="cd00200">
    <property type="entry name" value="WD40"/>
    <property type="match status" value="2"/>
</dbReference>
<feature type="repeat" description="WD" evidence="3">
    <location>
        <begin position="956"/>
        <end position="997"/>
    </location>
</feature>
<dbReference type="PROSITE" id="PS00678">
    <property type="entry name" value="WD_REPEATS_1"/>
    <property type="match status" value="2"/>
</dbReference>
<dbReference type="InterPro" id="IPR024977">
    <property type="entry name" value="Apc4-like_WD40_dom"/>
</dbReference>
<dbReference type="PROSITE" id="PS50082">
    <property type="entry name" value="WD_REPEATS_2"/>
    <property type="match status" value="10"/>
</dbReference>
<dbReference type="STRING" id="441960.B6QUC1"/>
<feature type="repeat" description="WD" evidence="3">
    <location>
        <begin position="1195"/>
        <end position="1221"/>
    </location>
</feature>
<dbReference type="PANTHER" id="PTHR19848">
    <property type="entry name" value="WD40 REPEAT PROTEIN"/>
    <property type="match status" value="1"/>
</dbReference>
<organism evidence="6 7">
    <name type="scientific">Talaromyces marneffei (strain ATCC 18224 / CBS 334.59 / QM 7333)</name>
    <name type="common">Penicillium marneffei</name>
    <dbReference type="NCBI Taxonomy" id="441960"/>
    <lineage>
        <taxon>Eukaryota</taxon>
        <taxon>Fungi</taxon>
        <taxon>Dikarya</taxon>
        <taxon>Ascomycota</taxon>
        <taxon>Pezizomycotina</taxon>
        <taxon>Eurotiomycetes</taxon>
        <taxon>Eurotiomycetidae</taxon>
        <taxon>Eurotiales</taxon>
        <taxon>Trichocomaceae</taxon>
        <taxon>Talaromyces</taxon>
        <taxon>Talaromyces sect. Talaromyces</taxon>
    </lineage>
</organism>
<feature type="repeat" description="WD" evidence="3">
    <location>
        <begin position="1364"/>
        <end position="1404"/>
    </location>
</feature>
<protein>
    <submittedName>
        <fullName evidence="6">WD-repeat protein, putative</fullName>
    </submittedName>
</protein>
<name>B6QUC1_TALMQ</name>
<dbReference type="GO" id="GO:0003824">
    <property type="term" value="F:catalytic activity"/>
    <property type="evidence" value="ECO:0007669"/>
    <property type="project" value="InterPro"/>
</dbReference>
<evidence type="ECO:0000256" key="3">
    <source>
        <dbReference type="PROSITE-ProRule" id="PRU00221"/>
    </source>
</evidence>
<feature type="repeat" description="WD" evidence="3">
    <location>
        <begin position="1229"/>
        <end position="1270"/>
    </location>
</feature>
<dbReference type="InterPro" id="IPR027417">
    <property type="entry name" value="P-loop_NTPase"/>
</dbReference>
<feature type="repeat" description="WD" evidence="3">
    <location>
        <begin position="1071"/>
        <end position="1096"/>
    </location>
</feature>
<dbReference type="Pfam" id="PF24883">
    <property type="entry name" value="NPHP3_N"/>
    <property type="match status" value="1"/>
</dbReference>
<dbReference type="SUPFAM" id="SSF52540">
    <property type="entry name" value="P-loop containing nucleoside triphosphate hydrolases"/>
    <property type="match status" value="1"/>
</dbReference>
<dbReference type="HOGENOM" id="CLU_000288_6_16_1"/>
<feature type="repeat" description="WD" evidence="3">
    <location>
        <begin position="1026"/>
        <end position="1060"/>
    </location>
</feature>
<proteinExistence type="predicted"/>
<dbReference type="PANTHER" id="PTHR19848:SF8">
    <property type="entry name" value="F-BOX AND WD REPEAT DOMAIN CONTAINING 7"/>
    <property type="match status" value="1"/>
</dbReference>
<dbReference type="InterPro" id="IPR056884">
    <property type="entry name" value="NPHP3-like_N"/>
</dbReference>
<dbReference type="SUPFAM" id="SSF50978">
    <property type="entry name" value="WD40 repeat-like"/>
    <property type="match status" value="2"/>
</dbReference>
<dbReference type="Proteomes" id="UP000001294">
    <property type="component" value="Unassembled WGS sequence"/>
</dbReference>
<dbReference type="GO" id="GO:0009116">
    <property type="term" value="P:nucleoside metabolic process"/>
    <property type="evidence" value="ECO:0007669"/>
    <property type="project" value="InterPro"/>
</dbReference>